<sequence length="43" mass="5195">MQKIKKSQELINDAQLKALEEVSKLFIKWVDEINKNPENYFDR</sequence>
<name>A0A3B0U8X9_9ZZZZ</name>
<protein>
    <submittedName>
        <fullName evidence="1">Uncharacterized protein</fullName>
    </submittedName>
</protein>
<evidence type="ECO:0000313" key="1">
    <source>
        <dbReference type="EMBL" id="VAW22912.1"/>
    </source>
</evidence>
<dbReference type="AlphaFoldDB" id="A0A3B0U8X9"/>
<dbReference type="EMBL" id="UOER01000168">
    <property type="protein sequence ID" value="VAW22912.1"/>
    <property type="molecule type" value="Genomic_DNA"/>
</dbReference>
<organism evidence="1">
    <name type="scientific">hydrothermal vent metagenome</name>
    <dbReference type="NCBI Taxonomy" id="652676"/>
    <lineage>
        <taxon>unclassified sequences</taxon>
        <taxon>metagenomes</taxon>
        <taxon>ecological metagenomes</taxon>
    </lineage>
</organism>
<gene>
    <name evidence="1" type="ORF">MNBD_BACTEROID04-844</name>
</gene>
<accession>A0A3B0U8X9</accession>
<proteinExistence type="predicted"/>
<reference evidence="1" key="1">
    <citation type="submission" date="2018-06" db="EMBL/GenBank/DDBJ databases">
        <authorList>
            <person name="Zhirakovskaya E."/>
        </authorList>
    </citation>
    <scope>NUCLEOTIDE SEQUENCE</scope>
</reference>